<feature type="non-terminal residue" evidence="2">
    <location>
        <position position="135"/>
    </location>
</feature>
<dbReference type="EMBL" id="RFDI01002730">
    <property type="protein sequence ID" value="RSR10942.1"/>
    <property type="molecule type" value="Genomic_DNA"/>
</dbReference>
<sequence length="135" mass="14970">ELAAQKQTQNNLQVKQVKIEENIEKTKATVTEKPVAPSWVTWTDNVKVYGIARIDAAVDFKSSPDSGGRTTSSLYRTPFESEKRSNHARSDAMINASRLGVYFNSPNKAVTGNIEADFFDSSNMGTGDGKFRIRH</sequence>
<reference evidence="2 3" key="1">
    <citation type="submission" date="2018-10" db="EMBL/GenBank/DDBJ databases">
        <title>GWAS and RNA-Seq identify cryptic mechanisms of antimicrobial resistance in Acinetobacter baumannii.</title>
        <authorList>
            <person name="Sahl J.W."/>
        </authorList>
    </citation>
    <scope>NUCLEOTIDE SEQUENCE [LARGE SCALE GENOMIC DNA]</scope>
    <source>
        <strain evidence="2 3">TG28175</strain>
    </source>
</reference>
<feature type="non-terminal residue" evidence="2">
    <location>
        <position position="1"/>
    </location>
</feature>
<dbReference type="InterPro" id="IPR045748">
    <property type="entry name" value="DcaP"/>
</dbReference>
<dbReference type="AlphaFoldDB" id="A0A429M2R2"/>
<organism evidence="2 3">
    <name type="scientific">Acinetobacter baumannii</name>
    <dbReference type="NCBI Taxonomy" id="470"/>
    <lineage>
        <taxon>Bacteria</taxon>
        <taxon>Pseudomonadati</taxon>
        <taxon>Pseudomonadota</taxon>
        <taxon>Gammaproteobacteria</taxon>
        <taxon>Moraxellales</taxon>
        <taxon>Moraxellaceae</taxon>
        <taxon>Acinetobacter</taxon>
        <taxon>Acinetobacter calcoaceticus/baumannii complex</taxon>
    </lineage>
</organism>
<evidence type="ECO:0000313" key="2">
    <source>
        <dbReference type="EMBL" id="RSR10942.1"/>
    </source>
</evidence>
<evidence type="ECO:0000256" key="1">
    <source>
        <dbReference type="SAM" id="MobiDB-lite"/>
    </source>
</evidence>
<proteinExistence type="predicted"/>
<feature type="compositionally biased region" description="Polar residues" evidence="1">
    <location>
        <begin position="63"/>
        <end position="75"/>
    </location>
</feature>
<feature type="region of interest" description="Disordered" evidence="1">
    <location>
        <begin position="60"/>
        <end position="91"/>
    </location>
</feature>
<comment type="caution">
    <text evidence="2">The sequence shown here is derived from an EMBL/GenBank/DDBJ whole genome shotgun (WGS) entry which is preliminary data.</text>
</comment>
<gene>
    <name evidence="2" type="ORF">EA686_29770</name>
</gene>
<protein>
    <submittedName>
        <fullName evidence="2">Porin</fullName>
    </submittedName>
</protein>
<evidence type="ECO:0000313" key="3">
    <source>
        <dbReference type="Proteomes" id="UP000280073"/>
    </source>
</evidence>
<dbReference type="Pfam" id="PF19577">
    <property type="entry name" value="DcaP"/>
    <property type="match status" value="1"/>
</dbReference>
<accession>A0A429M2R2</accession>
<name>A0A429M2R2_ACIBA</name>
<dbReference type="Proteomes" id="UP000280073">
    <property type="component" value="Unassembled WGS sequence"/>
</dbReference>
<feature type="compositionally biased region" description="Basic and acidic residues" evidence="1">
    <location>
        <begin position="79"/>
        <end position="90"/>
    </location>
</feature>